<organism evidence="1 2">
    <name type="scientific">Alloscardovia omnicolens F0580</name>
    <dbReference type="NCBI Taxonomy" id="1321816"/>
    <lineage>
        <taxon>Bacteria</taxon>
        <taxon>Bacillati</taxon>
        <taxon>Actinomycetota</taxon>
        <taxon>Actinomycetes</taxon>
        <taxon>Bifidobacteriales</taxon>
        <taxon>Bifidobacteriaceae</taxon>
        <taxon>Alloscardovia</taxon>
    </lineage>
</organism>
<keyword evidence="2" id="KW-1185">Reference proteome</keyword>
<proteinExistence type="predicted"/>
<reference evidence="1 2" key="1">
    <citation type="submission" date="2013-08" db="EMBL/GenBank/DDBJ databases">
        <authorList>
            <person name="Weinstock G."/>
            <person name="Sodergren E."/>
            <person name="Wylie T."/>
            <person name="Fulton L."/>
            <person name="Fulton R."/>
            <person name="Fronick C."/>
            <person name="O'Laughlin M."/>
            <person name="Godfrey J."/>
            <person name="Miner T."/>
            <person name="Herter B."/>
            <person name="Appelbaum E."/>
            <person name="Cordes M."/>
            <person name="Lek S."/>
            <person name="Wollam A."/>
            <person name="Pepin K.H."/>
            <person name="Palsikar V.B."/>
            <person name="Mitreva M."/>
            <person name="Wilson R.K."/>
        </authorList>
    </citation>
    <scope>NUCLEOTIDE SEQUENCE [LARGE SCALE GENOMIC DNA]</scope>
    <source>
        <strain evidence="1 2">F0580</strain>
    </source>
</reference>
<dbReference type="Proteomes" id="UP000016519">
    <property type="component" value="Unassembled WGS sequence"/>
</dbReference>
<dbReference type="HOGENOM" id="CLU_3179371_0_0_11"/>
<dbReference type="PATRIC" id="fig|1321816.3.peg.1176"/>
<gene>
    <name evidence="1" type="ORF">HMPREF9244_01334</name>
</gene>
<name>U1R7R6_9BIFI</name>
<evidence type="ECO:0000313" key="2">
    <source>
        <dbReference type="Proteomes" id="UP000016519"/>
    </source>
</evidence>
<protein>
    <submittedName>
        <fullName evidence="1">Uncharacterized protein</fullName>
    </submittedName>
</protein>
<evidence type="ECO:0000313" key="1">
    <source>
        <dbReference type="EMBL" id="ERH30046.1"/>
    </source>
</evidence>
<dbReference type="AlphaFoldDB" id="U1R7R6"/>
<accession>U1R7R6</accession>
<comment type="caution">
    <text evidence="1">The sequence shown here is derived from an EMBL/GenBank/DDBJ whole genome shotgun (WGS) entry which is preliminary data.</text>
</comment>
<dbReference type="EMBL" id="AWSI01000037">
    <property type="protein sequence ID" value="ERH30046.1"/>
    <property type="molecule type" value="Genomic_DNA"/>
</dbReference>
<sequence>MLKDYIKFEENQKMFNILYKNRDNSKSLARFMRTIDCSLYEQKADE</sequence>